<dbReference type="EMBL" id="AZDB01000011">
    <property type="protein sequence ID" value="KRK43022.1"/>
    <property type="molecule type" value="Genomic_DNA"/>
</dbReference>
<evidence type="ECO:0000313" key="1">
    <source>
        <dbReference type="EMBL" id="KRK43022.1"/>
    </source>
</evidence>
<name>A0A837RHY5_9LACO</name>
<sequence length="539" mass="59362">MISENTYLPPFGTGWTAIQKGTASEGRYKEFTLNSFGTTNPNVAVPDNYPEKNAIFSQSGLGSFPLRLGNSGGMYGVISLTYPGEEYTYKNISLANIALADSSYGSNNIWYYLNSNDNGYATSTFQVGAVNASLINATYKGNELYWYHLTFTWIPAKNGNPAEIHYDYNDKFPDGSKNLGQSRDYTEVTQNIPVDPSVFNNPDRGRVYWGLTGANNGTSQNYSKIAVFESIPALTTAHVKTTLTDKTSGKVITDESNANNASQKTPDSKANLVNYNDELALDYNLAWDYEESKKDWLKIAADINLPTDIKYTSATITYHNDAGSSEAITIANGTDLSAKKLRYEIASLGSTNDSNGYTSADIVVNGRADNETDHVITEDSQPAVFKGTDAIESTSTPIFKIDVKPQYLQLTVSKNLNFQSINYLTTQTYLKRVTPFTLNVTELKEAWTLKASTTGLFNGSQSFEGNLIYKKDDQSKPIYLNSEPQEIATGEATNQNSTTNISKDWDDFDGLLLHPNNKKISPAGNYTGSLTWEVDDSVK</sequence>
<gene>
    <name evidence="1" type="ORF">FD26_GL000213</name>
</gene>
<dbReference type="AlphaFoldDB" id="A0A837RHY5"/>
<accession>A0A837RHY5</accession>
<organism evidence="1 2">
    <name type="scientific">Companilactobacillus crustorum JCM 15951</name>
    <dbReference type="NCBI Taxonomy" id="1423737"/>
    <lineage>
        <taxon>Bacteria</taxon>
        <taxon>Bacillati</taxon>
        <taxon>Bacillota</taxon>
        <taxon>Bacilli</taxon>
        <taxon>Lactobacillales</taxon>
        <taxon>Lactobacillaceae</taxon>
        <taxon>Companilactobacillus</taxon>
    </lineage>
</organism>
<proteinExistence type="predicted"/>
<reference evidence="1 2" key="1">
    <citation type="journal article" date="2015" name="Genome Announc.">
        <title>Expanding the biotechnology potential of lactobacilli through comparative genomics of 213 strains and associated genera.</title>
        <authorList>
            <person name="Sun Z."/>
            <person name="Harris H.M."/>
            <person name="McCann A."/>
            <person name="Guo C."/>
            <person name="Argimon S."/>
            <person name="Zhang W."/>
            <person name="Yang X."/>
            <person name="Jeffery I.B."/>
            <person name="Cooney J.C."/>
            <person name="Kagawa T.F."/>
            <person name="Liu W."/>
            <person name="Song Y."/>
            <person name="Salvetti E."/>
            <person name="Wrobel A."/>
            <person name="Rasinkangas P."/>
            <person name="Parkhill J."/>
            <person name="Rea M.C."/>
            <person name="O'Sullivan O."/>
            <person name="Ritari J."/>
            <person name="Douillard F.P."/>
            <person name="Paul Ross R."/>
            <person name="Yang R."/>
            <person name="Briner A.E."/>
            <person name="Felis G.E."/>
            <person name="de Vos W.M."/>
            <person name="Barrangou R."/>
            <person name="Klaenhammer T.R."/>
            <person name="Caufield P.W."/>
            <person name="Cui Y."/>
            <person name="Zhang H."/>
            <person name="O'Toole P.W."/>
        </authorList>
    </citation>
    <scope>NUCLEOTIDE SEQUENCE [LARGE SCALE GENOMIC DNA]</scope>
    <source>
        <strain evidence="1 2">JCM 15951</strain>
    </source>
</reference>
<protein>
    <submittedName>
        <fullName evidence="1">Uncharacterized protein</fullName>
    </submittedName>
</protein>
<comment type="caution">
    <text evidence="1">The sequence shown here is derived from an EMBL/GenBank/DDBJ whole genome shotgun (WGS) entry which is preliminary data.</text>
</comment>
<dbReference type="Proteomes" id="UP000050964">
    <property type="component" value="Unassembled WGS sequence"/>
</dbReference>
<evidence type="ECO:0000313" key="2">
    <source>
        <dbReference type="Proteomes" id="UP000050964"/>
    </source>
</evidence>